<name>A0A5D2ASE5_GOSDA</name>
<keyword evidence="1" id="KW-0677">Repeat</keyword>
<dbReference type="PANTHER" id="PTHR32410:SF203">
    <property type="entry name" value="CYSTEINE_HISTIDINE-RICH C1 DOMAIN FAMILY PROTEIN"/>
    <property type="match status" value="1"/>
</dbReference>
<proteinExistence type="predicted"/>
<dbReference type="InterPro" id="IPR004146">
    <property type="entry name" value="DC1"/>
</dbReference>
<protein>
    <recommendedName>
        <fullName evidence="2">DC1 domain-containing protein</fullName>
    </recommendedName>
</protein>
<dbReference type="InterPro" id="IPR046349">
    <property type="entry name" value="C1-like_sf"/>
</dbReference>
<evidence type="ECO:0000259" key="2">
    <source>
        <dbReference type="Pfam" id="PF03107"/>
    </source>
</evidence>
<evidence type="ECO:0000313" key="3">
    <source>
        <dbReference type="EMBL" id="TYG46895.1"/>
    </source>
</evidence>
<sequence length="333" mass="38561">MVALSSQPFDNSKFVLDTKEWYGHFLLKKNLLCVQCDFSFHPKCVKSSSAKHGYHRHLLICMESIKEDNFGEYHCDVCENERNLKHLVYYCPSWRYMAHVECALADPPCYACPFALKSLMFAYNCEHCLINLHPTCASSLRRPLKSESHSHMHDLYYFGTNFQLLIAKYPPPAASFLCAECGKHIKREPFYCCPQCRFNFHVKCIPIPDMVKSTYHDHVLTLKGSFVEDDSRDHRCEFCEEDRNPNDHAYYCEDCNGQVIAHVECGPCFCEIIVVMTLVIPGSLPKWVWIGLYRAQARRLSSWTKLARIIMSARRRVPIFFCEVICEIAHGTA</sequence>
<dbReference type="SUPFAM" id="SSF57889">
    <property type="entry name" value="Cysteine-rich domain"/>
    <property type="match status" value="2"/>
</dbReference>
<evidence type="ECO:0000256" key="1">
    <source>
        <dbReference type="ARBA" id="ARBA00022737"/>
    </source>
</evidence>
<organism evidence="3 4">
    <name type="scientific">Gossypium darwinii</name>
    <name type="common">Darwin's cotton</name>
    <name type="synonym">Gossypium barbadense var. darwinii</name>
    <dbReference type="NCBI Taxonomy" id="34276"/>
    <lineage>
        <taxon>Eukaryota</taxon>
        <taxon>Viridiplantae</taxon>
        <taxon>Streptophyta</taxon>
        <taxon>Embryophyta</taxon>
        <taxon>Tracheophyta</taxon>
        <taxon>Spermatophyta</taxon>
        <taxon>Magnoliopsida</taxon>
        <taxon>eudicotyledons</taxon>
        <taxon>Gunneridae</taxon>
        <taxon>Pentapetalae</taxon>
        <taxon>rosids</taxon>
        <taxon>malvids</taxon>
        <taxon>Malvales</taxon>
        <taxon>Malvaceae</taxon>
        <taxon>Malvoideae</taxon>
        <taxon>Gossypium</taxon>
    </lineage>
</organism>
<dbReference type="AlphaFoldDB" id="A0A5D2ASE5"/>
<reference evidence="3 4" key="1">
    <citation type="submission" date="2019-06" db="EMBL/GenBank/DDBJ databases">
        <title>WGS assembly of Gossypium darwinii.</title>
        <authorList>
            <person name="Chen Z.J."/>
            <person name="Sreedasyam A."/>
            <person name="Ando A."/>
            <person name="Song Q."/>
            <person name="De L."/>
            <person name="Hulse-Kemp A."/>
            <person name="Ding M."/>
            <person name="Ye W."/>
            <person name="Kirkbride R."/>
            <person name="Jenkins J."/>
            <person name="Plott C."/>
            <person name="Lovell J."/>
            <person name="Lin Y.-M."/>
            <person name="Vaughn R."/>
            <person name="Liu B."/>
            <person name="Li W."/>
            <person name="Simpson S."/>
            <person name="Scheffler B."/>
            <person name="Saski C."/>
            <person name="Grover C."/>
            <person name="Hu G."/>
            <person name="Conover J."/>
            <person name="Carlson J."/>
            <person name="Shu S."/>
            <person name="Boston L."/>
            <person name="Williams M."/>
            <person name="Peterson D."/>
            <person name="Mcgee K."/>
            <person name="Jones D."/>
            <person name="Wendel J."/>
            <person name="Stelly D."/>
            <person name="Grimwood J."/>
            <person name="Schmutz J."/>
        </authorList>
    </citation>
    <scope>NUCLEOTIDE SEQUENCE [LARGE SCALE GENOMIC DNA]</scope>
    <source>
        <strain evidence="3">1808015.09</strain>
    </source>
</reference>
<dbReference type="Proteomes" id="UP000323506">
    <property type="component" value="Chromosome D11"/>
</dbReference>
<accession>A0A5D2ASE5</accession>
<dbReference type="EMBL" id="CM017711">
    <property type="protein sequence ID" value="TYG46895.1"/>
    <property type="molecule type" value="Genomic_DNA"/>
</dbReference>
<dbReference type="Pfam" id="PF03107">
    <property type="entry name" value="C1_2"/>
    <property type="match status" value="2"/>
</dbReference>
<feature type="domain" description="DC1" evidence="2">
    <location>
        <begin position="150"/>
        <end position="205"/>
    </location>
</feature>
<feature type="domain" description="DC1" evidence="2">
    <location>
        <begin position="215"/>
        <end position="265"/>
    </location>
</feature>
<dbReference type="InterPro" id="IPR053192">
    <property type="entry name" value="Vacuole_Formation_Reg"/>
</dbReference>
<dbReference type="PANTHER" id="PTHR32410">
    <property type="entry name" value="CYSTEINE/HISTIDINE-RICH C1 DOMAIN FAMILY PROTEIN"/>
    <property type="match status" value="1"/>
</dbReference>
<evidence type="ECO:0000313" key="4">
    <source>
        <dbReference type="Proteomes" id="UP000323506"/>
    </source>
</evidence>
<keyword evidence="4" id="KW-1185">Reference proteome</keyword>
<gene>
    <name evidence="3" type="ORF">ES288_D11G293700v1</name>
</gene>